<evidence type="ECO:0008006" key="3">
    <source>
        <dbReference type="Google" id="ProtNLM"/>
    </source>
</evidence>
<keyword evidence="1" id="KW-1133">Transmembrane helix</keyword>
<dbReference type="EMBL" id="CP128986">
    <property type="protein sequence ID" value="WOC13286.1"/>
    <property type="molecule type" value="Genomic_DNA"/>
</dbReference>
<feature type="transmembrane region" description="Helical" evidence="1">
    <location>
        <begin position="106"/>
        <end position="127"/>
    </location>
</feature>
<accession>A0AA97GV25</accession>
<dbReference type="InterPro" id="IPR019099">
    <property type="entry name" value="Uncharacterised_PGPGW_TM"/>
</dbReference>
<dbReference type="AlphaFoldDB" id="A0AA97GV25"/>
<reference evidence="2" key="1">
    <citation type="submission" date="2023-06" db="EMBL/GenBank/DDBJ databases">
        <title>Gordonia sp. nov. and Pseudochrobactrum sp. nov., two species isolated from the burying beetle Nicrophorus vespilloides.</title>
        <authorList>
            <person name="Poehlein A."/>
            <person name="Guzman J."/>
            <person name="Daniel R."/>
            <person name="Vilcinskas A."/>
        </authorList>
    </citation>
    <scope>NUCLEOTIDE SEQUENCE</scope>
    <source>
        <strain evidence="2">MP11Mi</strain>
    </source>
</reference>
<sequence length="150" mass="16691">MTPPSAESERPNETTRKPHVFAKLGAKYHDLRHNHRYGFVLRYVTIVVGVLVTALGVVAIPYPGPGWAIVFLGLLILSQELEWAARLRQWIMAKLNAFYRRFIDGNVMAQIILGIATCAIVIATLWLTGALDLAAGWVGIHADWLNSPLF</sequence>
<keyword evidence="1" id="KW-0812">Transmembrane</keyword>
<keyword evidence="1" id="KW-0472">Membrane</keyword>
<feature type="transmembrane region" description="Helical" evidence="1">
    <location>
        <begin position="66"/>
        <end position="85"/>
    </location>
</feature>
<evidence type="ECO:0000256" key="1">
    <source>
        <dbReference type="SAM" id="Phobius"/>
    </source>
</evidence>
<proteinExistence type="predicted"/>
<organism evidence="2">
    <name type="scientific">Gordonia sp. MP11Mi</name>
    <dbReference type="NCBI Taxonomy" id="3022769"/>
    <lineage>
        <taxon>Bacteria</taxon>
        <taxon>Bacillati</taxon>
        <taxon>Actinomycetota</taxon>
        <taxon>Actinomycetes</taxon>
        <taxon>Mycobacteriales</taxon>
        <taxon>Gordoniaceae</taxon>
        <taxon>Gordonia</taxon>
    </lineage>
</organism>
<dbReference type="NCBIfam" id="TIGR02611">
    <property type="entry name" value="TIGR02611 family protein"/>
    <property type="match status" value="1"/>
</dbReference>
<dbReference type="InterPro" id="IPR013434">
    <property type="entry name" value="CHP02611"/>
</dbReference>
<feature type="transmembrane region" description="Helical" evidence="1">
    <location>
        <begin position="40"/>
        <end position="60"/>
    </location>
</feature>
<dbReference type="RefSeq" id="WP_420039118.1">
    <property type="nucleotide sequence ID" value="NZ_CP128986.1"/>
</dbReference>
<evidence type="ECO:0000313" key="2">
    <source>
        <dbReference type="EMBL" id="WOC13286.1"/>
    </source>
</evidence>
<name>A0AA97GV25_9ACTN</name>
<dbReference type="Pfam" id="PF09656">
    <property type="entry name" value="PGPGW"/>
    <property type="match status" value="1"/>
</dbReference>
<protein>
    <recommendedName>
        <fullName evidence="3">TIGR02611 family protein</fullName>
    </recommendedName>
</protein>
<gene>
    <name evidence="2" type="ORF">MP11Mi_23870</name>
</gene>